<dbReference type="PANTHER" id="PTHR43751">
    <property type="entry name" value="SULFATASE"/>
    <property type="match status" value="1"/>
</dbReference>
<dbReference type="Pfam" id="PF00884">
    <property type="entry name" value="Sulfatase"/>
    <property type="match status" value="1"/>
</dbReference>
<organism evidence="3 4">
    <name type="scientific">Rubinisphaera italica</name>
    <dbReference type="NCBI Taxonomy" id="2527969"/>
    <lineage>
        <taxon>Bacteria</taxon>
        <taxon>Pseudomonadati</taxon>
        <taxon>Planctomycetota</taxon>
        <taxon>Planctomycetia</taxon>
        <taxon>Planctomycetales</taxon>
        <taxon>Planctomycetaceae</taxon>
        <taxon>Rubinisphaera</taxon>
    </lineage>
</organism>
<reference evidence="3 4" key="1">
    <citation type="submission" date="2019-02" db="EMBL/GenBank/DDBJ databases">
        <title>Deep-cultivation of Planctomycetes and their phenomic and genomic characterization uncovers novel biology.</title>
        <authorList>
            <person name="Wiegand S."/>
            <person name="Jogler M."/>
            <person name="Boedeker C."/>
            <person name="Pinto D."/>
            <person name="Vollmers J."/>
            <person name="Rivas-Marin E."/>
            <person name="Kohn T."/>
            <person name="Peeters S.H."/>
            <person name="Heuer A."/>
            <person name="Rast P."/>
            <person name="Oberbeckmann S."/>
            <person name="Bunk B."/>
            <person name="Jeske O."/>
            <person name="Meyerdierks A."/>
            <person name="Storesund J.E."/>
            <person name="Kallscheuer N."/>
            <person name="Luecker S."/>
            <person name="Lage O.M."/>
            <person name="Pohl T."/>
            <person name="Merkel B.J."/>
            <person name="Hornburger P."/>
            <person name="Mueller R.-W."/>
            <person name="Bruemmer F."/>
            <person name="Labrenz M."/>
            <person name="Spormann A.M."/>
            <person name="Op Den Camp H."/>
            <person name="Overmann J."/>
            <person name="Amann R."/>
            <person name="Jetten M.S.M."/>
            <person name="Mascher T."/>
            <person name="Medema M.H."/>
            <person name="Devos D.P."/>
            <person name="Kaster A.-K."/>
            <person name="Ovreas L."/>
            <person name="Rohde M."/>
            <person name="Galperin M.Y."/>
            <person name="Jogler C."/>
        </authorList>
    </citation>
    <scope>NUCLEOTIDE SEQUENCE [LARGE SCALE GENOMIC DNA]</scope>
    <source>
        <strain evidence="3 4">Pan54</strain>
    </source>
</reference>
<feature type="domain" description="Sulfatase N-terminal" evidence="2">
    <location>
        <begin position="1"/>
        <end position="277"/>
    </location>
</feature>
<evidence type="ECO:0000313" key="3">
    <source>
        <dbReference type="EMBL" id="TWT61161.1"/>
    </source>
</evidence>
<evidence type="ECO:0000256" key="1">
    <source>
        <dbReference type="SAM" id="MobiDB-lite"/>
    </source>
</evidence>
<keyword evidence="4" id="KW-1185">Reference proteome</keyword>
<evidence type="ECO:0000313" key="4">
    <source>
        <dbReference type="Proteomes" id="UP000316095"/>
    </source>
</evidence>
<comment type="caution">
    <text evidence="3">The sequence shown here is derived from an EMBL/GenBank/DDBJ whole genome shotgun (WGS) entry which is preliminary data.</text>
</comment>
<evidence type="ECO:0000259" key="2">
    <source>
        <dbReference type="Pfam" id="PF00884"/>
    </source>
</evidence>
<name>A0A5C5XFF6_9PLAN</name>
<sequence length="483" mass="54578">MGAYGCTWVKTPGFDRVASEGLLFTRCYTPNAKCAPSRACILTGRNSWQLEEACNHLCFFPTKFKTYAEVLSEVGYHVGKTGKGWAPGIAKDSKGKPRQMTGKPFDKLHKQPPTKAISKNDYAGNFAAFLEDQPADQPFCFWYGSTEPHRGYEYGSGIKQGGKSIEQIDQVPPFWPDNPVTRTDMLDYAFEIEHFDNHLTQMLDLLDEKGQLDNTLVVVTADNGMPFPRVKGQEYEYSNHLPLAIMWPAGIKKPGRKIEDFVSFIDFAPTFLDVANVDGTKQGMQPITGTSLLPIFKSEKSGQVVPDRDFVLIGKERHDIGRPNDEGFPIRGIVRGDFLYLKNFMPDRWPAGNPETGYLNCDGSPTKSDLLGLRTQPDLAYYWEISFGKRPAEEFYNIKLDPYCLTNLAESETYQKQMDQLRTEMTNRLTEQQDPRILGKGEVFDQYPYANAGERGFYERYMGGEKIKAGWVNPSDFEPAPLD</sequence>
<dbReference type="PANTHER" id="PTHR43751:SF1">
    <property type="entry name" value="SULFATASE ATSG-RELATED"/>
    <property type="match status" value="1"/>
</dbReference>
<dbReference type="Gene3D" id="3.40.720.10">
    <property type="entry name" value="Alkaline Phosphatase, subunit A"/>
    <property type="match status" value="1"/>
</dbReference>
<dbReference type="AlphaFoldDB" id="A0A5C5XFF6"/>
<protein>
    <submittedName>
        <fullName evidence="3">Sulfatase</fullName>
    </submittedName>
</protein>
<gene>
    <name evidence="3" type="ORF">Pan54_18960</name>
</gene>
<dbReference type="SUPFAM" id="SSF53649">
    <property type="entry name" value="Alkaline phosphatase-like"/>
    <property type="match status" value="1"/>
</dbReference>
<dbReference type="CDD" id="cd16027">
    <property type="entry name" value="SGSH"/>
    <property type="match status" value="1"/>
</dbReference>
<dbReference type="InterPro" id="IPR000917">
    <property type="entry name" value="Sulfatase_N"/>
</dbReference>
<accession>A0A5C5XFF6</accession>
<dbReference type="EMBL" id="SJPG01000001">
    <property type="protein sequence ID" value="TWT61161.1"/>
    <property type="molecule type" value="Genomic_DNA"/>
</dbReference>
<dbReference type="InterPro" id="IPR052701">
    <property type="entry name" value="GAG_Ulvan_Degrading_Sulfatases"/>
</dbReference>
<dbReference type="Proteomes" id="UP000316095">
    <property type="component" value="Unassembled WGS sequence"/>
</dbReference>
<proteinExistence type="predicted"/>
<dbReference type="InterPro" id="IPR017850">
    <property type="entry name" value="Alkaline_phosphatase_core_sf"/>
</dbReference>
<feature type="region of interest" description="Disordered" evidence="1">
    <location>
        <begin position="87"/>
        <end position="114"/>
    </location>
</feature>